<feature type="region of interest" description="Disordered" evidence="1">
    <location>
        <begin position="581"/>
        <end position="601"/>
    </location>
</feature>
<feature type="compositionally biased region" description="Low complexity" evidence="1">
    <location>
        <begin position="167"/>
        <end position="179"/>
    </location>
</feature>
<dbReference type="KEGG" id="tet:TTHERM_01332100"/>
<gene>
    <name evidence="2" type="ORF">TTHERM_01332100</name>
</gene>
<organism evidence="2 3">
    <name type="scientific">Tetrahymena thermophila (strain SB210)</name>
    <dbReference type="NCBI Taxonomy" id="312017"/>
    <lineage>
        <taxon>Eukaryota</taxon>
        <taxon>Sar</taxon>
        <taxon>Alveolata</taxon>
        <taxon>Ciliophora</taxon>
        <taxon>Intramacronucleata</taxon>
        <taxon>Oligohymenophorea</taxon>
        <taxon>Hymenostomatida</taxon>
        <taxon>Tetrahymenina</taxon>
        <taxon>Tetrahymenidae</taxon>
        <taxon>Tetrahymena</taxon>
    </lineage>
</organism>
<reference evidence="3" key="1">
    <citation type="journal article" date="2006" name="PLoS Biol.">
        <title>Macronuclear genome sequence of the ciliate Tetrahymena thermophila, a model eukaryote.</title>
        <authorList>
            <person name="Eisen J.A."/>
            <person name="Coyne R.S."/>
            <person name="Wu M."/>
            <person name="Wu D."/>
            <person name="Thiagarajan M."/>
            <person name="Wortman J.R."/>
            <person name="Badger J.H."/>
            <person name="Ren Q."/>
            <person name="Amedeo P."/>
            <person name="Jones K.M."/>
            <person name="Tallon L.J."/>
            <person name="Delcher A.L."/>
            <person name="Salzberg S.L."/>
            <person name="Silva J.C."/>
            <person name="Haas B.J."/>
            <person name="Majoros W.H."/>
            <person name="Farzad M."/>
            <person name="Carlton J.M."/>
            <person name="Smith R.K. Jr."/>
            <person name="Garg J."/>
            <person name="Pearlman R.E."/>
            <person name="Karrer K.M."/>
            <person name="Sun L."/>
            <person name="Manning G."/>
            <person name="Elde N.C."/>
            <person name="Turkewitz A.P."/>
            <person name="Asai D.J."/>
            <person name="Wilkes D.E."/>
            <person name="Wang Y."/>
            <person name="Cai H."/>
            <person name="Collins K."/>
            <person name="Stewart B.A."/>
            <person name="Lee S.R."/>
            <person name="Wilamowska K."/>
            <person name="Weinberg Z."/>
            <person name="Ruzzo W.L."/>
            <person name="Wloga D."/>
            <person name="Gaertig J."/>
            <person name="Frankel J."/>
            <person name="Tsao C.-C."/>
            <person name="Gorovsky M.A."/>
            <person name="Keeling P.J."/>
            <person name="Waller R.F."/>
            <person name="Patron N.J."/>
            <person name="Cherry J.M."/>
            <person name="Stover N.A."/>
            <person name="Krieger C.J."/>
            <person name="del Toro C."/>
            <person name="Ryder H.F."/>
            <person name="Williamson S.C."/>
            <person name="Barbeau R.A."/>
            <person name="Hamilton E.P."/>
            <person name="Orias E."/>
        </authorList>
    </citation>
    <scope>NUCLEOTIDE SEQUENCE [LARGE SCALE GENOMIC DNA]</scope>
    <source>
        <strain evidence="3">SB210</strain>
    </source>
</reference>
<dbReference type="InParanoid" id="Q22WV3"/>
<feature type="compositionally biased region" description="Polar residues" evidence="1">
    <location>
        <begin position="180"/>
        <end position="189"/>
    </location>
</feature>
<evidence type="ECO:0000313" key="2">
    <source>
        <dbReference type="EMBL" id="EAR89760.2"/>
    </source>
</evidence>
<name>Q22WV3_TETTS</name>
<feature type="region of interest" description="Disordered" evidence="1">
    <location>
        <begin position="160"/>
        <end position="189"/>
    </location>
</feature>
<dbReference type="RefSeq" id="XP_001010005.2">
    <property type="nucleotide sequence ID" value="XM_001010005.2"/>
</dbReference>
<dbReference type="HOGENOM" id="CLU_329172_0_0_1"/>
<dbReference type="Proteomes" id="UP000009168">
    <property type="component" value="Unassembled WGS sequence"/>
</dbReference>
<accession>Q22WV3</accession>
<proteinExistence type="predicted"/>
<keyword evidence="3" id="KW-1185">Reference proteome</keyword>
<protein>
    <submittedName>
        <fullName evidence="2">Uncharacterized protein</fullName>
    </submittedName>
</protein>
<feature type="compositionally biased region" description="Basic residues" evidence="1">
    <location>
        <begin position="84"/>
        <end position="93"/>
    </location>
</feature>
<evidence type="ECO:0000256" key="1">
    <source>
        <dbReference type="SAM" id="MobiDB-lite"/>
    </source>
</evidence>
<evidence type="ECO:0000313" key="3">
    <source>
        <dbReference type="Proteomes" id="UP000009168"/>
    </source>
</evidence>
<dbReference type="AlphaFoldDB" id="Q22WV3"/>
<feature type="region of interest" description="Disordered" evidence="1">
    <location>
        <begin position="78"/>
        <end position="104"/>
    </location>
</feature>
<sequence length="883" mass="104230">MNFYVKQKEIEWRSIISKVLPMKVFISEFDFLTCNLKLYDCSREAQHYVKDKNASYQFMDILSKINLDMRTSVLFKQNTDQKKSKSTKSKKVNFNKQKEEKEQEKIHNYEKEKTFQQIQNDHDNNLIDLKTYLLHRHISIEKDQQKESAKQIKFNILNPFQSKKKNQNNNDQEEINAQNTQNKSNQDKIYQNKQIDVQNLYKMDSLTGYYFEEDEKTVIEKLKIKIAFYQLYKPLLVVYFEDQTIQNEYINIKEEKQRFDVLFIEILESFRIQITQILKQGFDSNMLKSTKNRLLLLLNNLYIIFDYYMLSQVKKNGILNLQIQSQELNIKRNSFSIQDAFKEIKDIYKEAVAIKIPESIKNKIIFNDIRRLKQILFATISSMTRMCSKSQISIEVNSDQEKRELWKGIKFTINGIKDIQIKESSILDYFSYDNCNQLNDLTLYVLNNVTKIIGPFNFKSFCSPSDEIVFEFTIFEDIKQVYSQQQQQQQQSMFLLQSQKNSPTLAPCLSSKLNQTLINSQEDVTKTSIASPCDLRQRAVSNNIMFNQINQQDLPKQNEKKQSQNIFNTACKLRKVNTVHSFSNNNQNNKSENENESQPIQNNQQNIETSYQNNSHQINHSDLSEYQNSFQSQLSKSIKNLPNKLKKMKSFNLNEEILKKKKNSINIELDLQSSNKLKSPNDSGEVQQPNTRMSIFSKNQILNRGVSYSYNNNNNKSAIKQLENKQFSDSSIQNQFYEQSQIDHQPIIDYLNDESKHEYFLSSNKIMANFQKELNDQSYQHQPKIQQKVILDINSQESDSEKSQKMDQINLEDSEKNTHKNGQCQFSSQTLNEEVNQLDFQHIKNFIYSQNFKTFTDNQLLNKLHFNYNNKSTLPNKNFLEQS</sequence>
<dbReference type="GeneID" id="7844396"/>
<dbReference type="EMBL" id="GG662811">
    <property type="protein sequence ID" value="EAR89760.2"/>
    <property type="molecule type" value="Genomic_DNA"/>
</dbReference>